<dbReference type="GO" id="GO:0004222">
    <property type="term" value="F:metalloendopeptidase activity"/>
    <property type="evidence" value="ECO:0007669"/>
    <property type="project" value="InterPro"/>
</dbReference>
<feature type="domain" description="AAA+ ATPase" evidence="17">
    <location>
        <begin position="285"/>
        <end position="422"/>
    </location>
</feature>
<keyword evidence="13" id="KW-0482">Metalloprotease</keyword>
<evidence type="ECO:0000313" key="18">
    <source>
        <dbReference type="EMBL" id="PSC75104.1"/>
    </source>
</evidence>
<comment type="similarity">
    <text evidence="4">In the N-terminal section; belongs to the AAA ATPase family.</text>
</comment>
<dbReference type="GO" id="GO:0051301">
    <property type="term" value="P:cell division"/>
    <property type="evidence" value="ECO:0007669"/>
    <property type="project" value="UniProtKB-KW"/>
</dbReference>
<dbReference type="Proteomes" id="UP000239649">
    <property type="component" value="Unassembled WGS sequence"/>
</dbReference>
<dbReference type="FunFam" id="3.40.50.300:FF:000001">
    <property type="entry name" value="ATP-dependent zinc metalloprotease FtsH"/>
    <property type="match status" value="1"/>
</dbReference>
<accession>A0A2P6VLY7</accession>
<dbReference type="SMART" id="SM00382">
    <property type="entry name" value="AAA"/>
    <property type="match status" value="1"/>
</dbReference>
<protein>
    <submittedName>
        <fullName evidence="18">Cell division</fullName>
    </submittedName>
</protein>
<keyword evidence="18" id="KW-0132">Cell division</keyword>
<evidence type="ECO:0000256" key="12">
    <source>
        <dbReference type="ARBA" id="ARBA00022989"/>
    </source>
</evidence>
<dbReference type="FunFam" id="1.10.8.60:FF:000001">
    <property type="entry name" value="ATP-dependent zinc metalloprotease FtsH"/>
    <property type="match status" value="1"/>
</dbReference>
<keyword evidence="5" id="KW-0645">Protease</keyword>
<dbReference type="InterPro" id="IPR003959">
    <property type="entry name" value="ATPase_AAA_core"/>
</dbReference>
<evidence type="ECO:0000256" key="4">
    <source>
        <dbReference type="ARBA" id="ARBA00010550"/>
    </source>
</evidence>
<evidence type="ECO:0000256" key="6">
    <source>
        <dbReference type="ARBA" id="ARBA00022692"/>
    </source>
</evidence>
<dbReference type="Gene3D" id="1.20.58.760">
    <property type="entry name" value="Peptidase M41"/>
    <property type="match status" value="1"/>
</dbReference>
<dbReference type="InterPro" id="IPR003960">
    <property type="entry name" value="ATPase_AAA_CS"/>
</dbReference>
<evidence type="ECO:0000256" key="1">
    <source>
        <dbReference type="ARBA" id="ARBA00001947"/>
    </source>
</evidence>
<keyword evidence="6" id="KW-0812">Transmembrane</keyword>
<comment type="subcellular location">
    <subcellularLocation>
        <location evidence="2">Membrane</location>
    </subcellularLocation>
</comment>
<evidence type="ECO:0000256" key="7">
    <source>
        <dbReference type="ARBA" id="ARBA00022723"/>
    </source>
</evidence>
<dbReference type="AlphaFoldDB" id="A0A2P6VLY7"/>
<dbReference type="InterPro" id="IPR037219">
    <property type="entry name" value="Peptidase_M41-like"/>
</dbReference>
<evidence type="ECO:0000256" key="9">
    <source>
        <dbReference type="ARBA" id="ARBA00022801"/>
    </source>
</evidence>
<dbReference type="STRING" id="554055.A0A2P6VLY7"/>
<comment type="similarity">
    <text evidence="3">In the C-terminal section; belongs to the peptidase M41 family.</text>
</comment>
<name>A0A2P6VLY7_9CHLO</name>
<dbReference type="InterPro" id="IPR000642">
    <property type="entry name" value="Peptidase_M41"/>
</dbReference>
<dbReference type="EMBL" id="LHPF02000003">
    <property type="protein sequence ID" value="PSC75104.1"/>
    <property type="molecule type" value="Genomic_DNA"/>
</dbReference>
<keyword evidence="14" id="KW-0472">Membrane</keyword>
<feature type="region of interest" description="Disordered" evidence="16">
    <location>
        <begin position="93"/>
        <end position="113"/>
    </location>
</feature>
<keyword evidence="18" id="KW-0131">Cell cycle</keyword>
<dbReference type="Gene3D" id="1.10.8.60">
    <property type="match status" value="1"/>
</dbReference>
<dbReference type="GO" id="GO:0005524">
    <property type="term" value="F:ATP binding"/>
    <property type="evidence" value="ECO:0007669"/>
    <property type="project" value="UniProtKB-KW"/>
</dbReference>
<dbReference type="PANTHER" id="PTHR23076">
    <property type="entry name" value="METALLOPROTEASE M41 FTSH"/>
    <property type="match status" value="1"/>
</dbReference>
<dbReference type="SUPFAM" id="SSF140990">
    <property type="entry name" value="FtsH protease domain-like"/>
    <property type="match status" value="1"/>
</dbReference>
<dbReference type="GO" id="GO:0046872">
    <property type="term" value="F:metal ion binding"/>
    <property type="evidence" value="ECO:0007669"/>
    <property type="project" value="UniProtKB-KW"/>
</dbReference>
<dbReference type="PROSITE" id="PS00674">
    <property type="entry name" value="AAA"/>
    <property type="match status" value="1"/>
</dbReference>
<dbReference type="GO" id="GO:0045037">
    <property type="term" value="P:protein import into chloroplast stroma"/>
    <property type="evidence" value="ECO:0007669"/>
    <property type="project" value="TreeGrafter"/>
</dbReference>
<comment type="cofactor">
    <cofactor evidence="1">
        <name>Zn(2+)</name>
        <dbReference type="ChEBI" id="CHEBI:29105"/>
    </cofactor>
</comment>
<keyword evidence="15" id="KW-0175">Coiled coil</keyword>
<dbReference type="GO" id="GO:0004176">
    <property type="term" value="F:ATP-dependent peptidase activity"/>
    <property type="evidence" value="ECO:0007669"/>
    <property type="project" value="InterPro"/>
</dbReference>
<dbReference type="SUPFAM" id="SSF52540">
    <property type="entry name" value="P-loop containing nucleoside triphosphate hydrolases"/>
    <property type="match status" value="1"/>
</dbReference>
<gene>
    <name evidence="18" type="ORF">C2E20_1886</name>
</gene>
<proteinExistence type="inferred from homology"/>
<evidence type="ECO:0000256" key="11">
    <source>
        <dbReference type="ARBA" id="ARBA00022840"/>
    </source>
</evidence>
<dbReference type="InterPro" id="IPR027417">
    <property type="entry name" value="P-loop_NTPase"/>
</dbReference>
<dbReference type="PANTHER" id="PTHR23076:SF56">
    <property type="entry name" value="INACTIVE ATP-DEPENDENT ZINC METALLOPROTEASE FTSHI 2, CHLOROPLASTIC-RELATED"/>
    <property type="match status" value="1"/>
</dbReference>
<keyword evidence="12" id="KW-1133">Transmembrane helix</keyword>
<dbReference type="Gene3D" id="3.40.50.300">
    <property type="entry name" value="P-loop containing nucleotide triphosphate hydrolases"/>
    <property type="match status" value="1"/>
</dbReference>
<keyword evidence="7" id="KW-0479">Metal-binding</keyword>
<organism evidence="18 19">
    <name type="scientific">Micractinium conductrix</name>
    <dbReference type="NCBI Taxonomy" id="554055"/>
    <lineage>
        <taxon>Eukaryota</taxon>
        <taxon>Viridiplantae</taxon>
        <taxon>Chlorophyta</taxon>
        <taxon>core chlorophytes</taxon>
        <taxon>Trebouxiophyceae</taxon>
        <taxon>Chlorellales</taxon>
        <taxon>Chlorellaceae</taxon>
        <taxon>Chlorella clade</taxon>
        <taxon>Micractinium</taxon>
    </lineage>
</organism>
<dbReference type="GO" id="GO:0016020">
    <property type="term" value="C:membrane"/>
    <property type="evidence" value="ECO:0007669"/>
    <property type="project" value="UniProtKB-SubCell"/>
</dbReference>
<evidence type="ECO:0000256" key="3">
    <source>
        <dbReference type="ARBA" id="ARBA00010044"/>
    </source>
</evidence>
<evidence type="ECO:0000256" key="8">
    <source>
        <dbReference type="ARBA" id="ARBA00022741"/>
    </source>
</evidence>
<dbReference type="InterPro" id="IPR003593">
    <property type="entry name" value="AAA+_ATPase"/>
</dbReference>
<evidence type="ECO:0000256" key="14">
    <source>
        <dbReference type="ARBA" id="ARBA00023136"/>
    </source>
</evidence>
<dbReference type="Pfam" id="PF01434">
    <property type="entry name" value="Peptidase_M41"/>
    <property type="match status" value="1"/>
</dbReference>
<dbReference type="GO" id="GO:0006508">
    <property type="term" value="P:proteolysis"/>
    <property type="evidence" value="ECO:0007669"/>
    <property type="project" value="UniProtKB-KW"/>
</dbReference>
<evidence type="ECO:0000259" key="17">
    <source>
        <dbReference type="SMART" id="SM00382"/>
    </source>
</evidence>
<dbReference type="OrthoDB" id="1413014at2759"/>
<feature type="coiled-coil region" evidence="15">
    <location>
        <begin position="172"/>
        <end position="199"/>
    </location>
</feature>
<dbReference type="GO" id="GO:0010304">
    <property type="term" value="P:PSII associated light-harvesting complex II catabolic process"/>
    <property type="evidence" value="ECO:0007669"/>
    <property type="project" value="UniProtKB-ARBA"/>
</dbReference>
<dbReference type="Pfam" id="PF00004">
    <property type="entry name" value="AAA"/>
    <property type="match status" value="1"/>
</dbReference>
<evidence type="ECO:0000313" key="19">
    <source>
        <dbReference type="Proteomes" id="UP000239649"/>
    </source>
</evidence>
<reference evidence="18 19" key="1">
    <citation type="journal article" date="2018" name="Plant J.">
        <title>Genome sequences of Chlorella sorokiniana UTEX 1602 and Micractinium conductrix SAG 241.80: implications to maltose excretion by a green alga.</title>
        <authorList>
            <person name="Arriola M.B."/>
            <person name="Velmurugan N."/>
            <person name="Zhang Y."/>
            <person name="Plunkett M.H."/>
            <person name="Hondzo H."/>
            <person name="Barney B.M."/>
        </authorList>
    </citation>
    <scope>NUCLEOTIDE SEQUENCE [LARGE SCALE GENOMIC DNA]</scope>
    <source>
        <strain evidence="18 19">SAG 241.80</strain>
    </source>
</reference>
<keyword evidence="9" id="KW-0378">Hydrolase</keyword>
<evidence type="ECO:0000256" key="2">
    <source>
        <dbReference type="ARBA" id="ARBA00004370"/>
    </source>
</evidence>
<keyword evidence="10" id="KW-0862">Zinc</keyword>
<keyword evidence="19" id="KW-1185">Reference proteome</keyword>
<comment type="caution">
    <text evidence="18">The sequence shown here is derived from an EMBL/GenBank/DDBJ whole genome shotgun (WGS) entry which is preliminary data.</text>
</comment>
<keyword evidence="8" id="KW-0547">Nucleotide-binding</keyword>
<keyword evidence="11" id="KW-0067">ATP-binding</keyword>
<dbReference type="GO" id="GO:0016887">
    <property type="term" value="F:ATP hydrolysis activity"/>
    <property type="evidence" value="ECO:0007669"/>
    <property type="project" value="InterPro"/>
</dbReference>
<evidence type="ECO:0000256" key="10">
    <source>
        <dbReference type="ARBA" id="ARBA00022833"/>
    </source>
</evidence>
<evidence type="ECO:0000256" key="13">
    <source>
        <dbReference type="ARBA" id="ARBA00023049"/>
    </source>
</evidence>
<evidence type="ECO:0000256" key="5">
    <source>
        <dbReference type="ARBA" id="ARBA00022670"/>
    </source>
</evidence>
<dbReference type="InterPro" id="IPR041569">
    <property type="entry name" value="AAA_lid_3"/>
</dbReference>
<sequence>MEGPCLVVLTDGTVAQGHIPDGDWRITYAMETHGVLARRMAPAPTAAQLTPPSPLLSVEGAAAVIKWSPYFLVGLVYLATSYVRWKKGDADDRRKLRQKAEDEAKRKRREERQDQVLGEAAELAQLGFTTERILKKLRSTGLEVDQAAVVEVVAQVAKEVPAEEAAMAAQKKELFNENAEEQLERLAEFRRQMEEQMSEGDPQAQAEQMLKMKTAKIRKARDPAKARKQKEAQRSLKNIKLMLTDKDEDIFFDDVAGIGDAKVELQEIVDFFQKPERFRESGSRIPRGVLLCGPPGTGKTLLARAVAGEAGATFIALNASEFVEMFVGVGASRVRDLFAQARAQAPAIVFIDEIDSVGRIRGGAMGNDERDQTLNQMLSEMDGVDNDSSVIVMAATNRRDILDPALIRPGRFDRIVYVPTPDYNGRIEILQVHLKKRPYSADIDYHELAFETNGYSGAQLANLVNMAATVASQAGREEITNSDLEKALEFERLGPERPAYSETAQRRIAAMEAATALVCTLLPAIEPVTLCTIVPREKHPLGQTVVKANEDRELTGLFTRRYLEEQLLTVLAGRAAEELIYGPDEMSTMQQRRLIDARRIVQKLVVSAAMTENPAVGPRTISVPRRAGSTVMQAITGFVPSELHTEADREMEVRLAEAYATVKEMLVRNRAALDSMVAALVERKSLGGDEVRALVEAHAAREDLQRRDAEKAAFL</sequence>
<dbReference type="GO" id="GO:0009507">
    <property type="term" value="C:chloroplast"/>
    <property type="evidence" value="ECO:0007669"/>
    <property type="project" value="TreeGrafter"/>
</dbReference>
<dbReference type="CDD" id="cd19501">
    <property type="entry name" value="RecA-like_FtsH"/>
    <property type="match status" value="1"/>
</dbReference>
<evidence type="ECO:0000256" key="16">
    <source>
        <dbReference type="SAM" id="MobiDB-lite"/>
    </source>
</evidence>
<evidence type="ECO:0000256" key="15">
    <source>
        <dbReference type="SAM" id="Coils"/>
    </source>
</evidence>
<dbReference type="Pfam" id="PF17862">
    <property type="entry name" value="AAA_lid_3"/>
    <property type="match status" value="1"/>
</dbReference>